<accession>Q3JKX0</accession>
<feature type="region of interest" description="Disordered" evidence="1">
    <location>
        <begin position="1"/>
        <end position="26"/>
    </location>
</feature>
<gene>
    <name evidence="2" type="ordered locus">BURPS1710b_A0624</name>
</gene>
<evidence type="ECO:0000313" key="3">
    <source>
        <dbReference type="Proteomes" id="UP000002700"/>
    </source>
</evidence>
<organism evidence="2 3">
    <name type="scientific">Burkholderia pseudomallei (strain 1710b)</name>
    <dbReference type="NCBI Taxonomy" id="320372"/>
    <lineage>
        <taxon>Bacteria</taxon>
        <taxon>Pseudomonadati</taxon>
        <taxon>Pseudomonadota</taxon>
        <taxon>Betaproteobacteria</taxon>
        <taxon>Burkholderiales</taxon>
        <taxon>Burkholderiaceae</taxon>
        <taxon>Burkholderia</taxon>
        <taxon>pseudomallei group</taxon>
    </lineage>
</organism>
<sequence length="69" mass="7748">MDRRKMTNGNRNTPAARGDAPPPAHDIAGLARHVREIDPARYLDEQARLAYRTALKRWPVLAKLMGLAD</sequence>
<evidence type="ECO:0008006" key="4">
    <source>
        <dbReference type="Google" id="ProtNLM"/>
    </source>
</evidence>
<name>Q3JKX0_BURP1</name>
<protein>
    <recommendedName>
        <fullName evidence="4">Cellulose biosynthesis protein BcsR</fullName>
    </recommendedName>
</protein>
<dbReference type="EMBL" id="CP000125">
    <property type="protein sequence ID" value="ABA52984.1"/>
    <property type="molecule type" value="Genomic_DNA"/>
</dbReference>
<dbReference type="AlphaFoldDB" id="Q3JKX0"/>
<dbReference type="KEGG" id="bpm:BURPS1710b_A0624"/>
<evidence type="ECO:0000313" key="2">
    <source>
        <dbReference type="EMBL" id="ABA52984.1"/>
    </source>
</evidence>
<dbReference type="Proteomes" id="UP000002700">
    <property type="component" value="Chromosome II"/>
</dbReference>
<reference evidence="2 3" key="1">
    <citation type="submission" date="2005-09" db="EMBL/GenBank/DDBJ databases">
        <authorList>
            <person name="Woods D.E."/>
            <person name="Nierman W.C."/>
        </authorList>
    </citation>
    <scope>NUCLEOTIDE SEQUENCE [LARGE SCALE GENOMIC DNA]</scope>
    <source>
        <strain evidence="2 3">1710b</strain>
    </source>
</reference>
<dbReference type="HOGENOM" id="CLU_2877242_0_0_4"/>
<proteinExistence type="predicted"/>
<dbReference type="EnsemblBacteria" id="ABA52984">
    <property type="protein sequence ID" value="ABA52984"/>
    <property type="gene ID" value="BURPS1710b_A0624"/>
</dbReference>
<evidence type="ECO:0000256" key="1">
    <source>
        <dbReference type="SAM" id="MobiDB-lite"/>
    </source>
</evidence>